<organism evidence="1 2">
    <name type="scientific">Neglectibacter timonensis</name>
    <dbReference type="NCBI Taxonomy" id="1776382"/>
    <lineage>
        <taxon>Bacteria</taxon>
        <taxon>Bacillati</taxon>
        <taxon>Bacillota</taxon>
        <taxon>Clostridia</taxon>
        <taxon>Eubacteriales</taxon>
        <taxon>Oscillospiraceae</taxon>
        <taxon>Neglectibacter</taxon>
    </lineage>
</organism>
<dbReference type="InterPro" id="IPR022476">
    <property type="entry name" value="Spore_YabP/YqfC"/>
</dbReference>
<dbReference type="EMBL" id="JANFZH010000010">
    <property type="protein sequence ID" value="MCQ4839471.1"/>
    <property type="molecule type" value="Genomic_DNA"/>
</dbReference>
<accession>A0ABT1RXS2</accession>
<dbReference type="Pfam" id="PF07873">
    <property type="entry name" value="YabP"/>
    <property type="match status" value="1"/>
</dbReference>
<proteinExistence type="predicted"/>
<comment type="caution">
    <text evidence="1">The sequence shown here is derived from an EMBL/GenBank/DDBJ whole genome shotgun (WGS) entry which is preliminary data.</text>
</comment>
<evidence type="ECO:0000313" key="1">
    <source>
        <dbReference type="EMBL" id="MCQ4839471.1"/>
    </source>
</evidence>
<sequence length="74" mass="8317">MENRGTGGALIALTGNRRAVVDGCDGIVDYDEEKVIVRTGRLTVRFEGRSLRLKRLTENSAVIEGFIIRVEYQY</sequence>
<name>A0ABT1RXS2_9FIRM</name>
<dbReference type="RefSeq" id="WP_066864905.1">
    <property type="nucleotide sequence ID" value="NZ_CABKVV010000014.1"/>
</dbReference>
<reference evidence="1 2" key="1">
    <citation type="submission" date="2022-06" db="EMBL/GenBank/DDBJ databases">
        <title>Isolation of gut microbiota from human fecal samples.</title>
        <authorList>
            <person name="Pamer E.G."/>
            <person name="Barat B."/>
            <person name="Waligurski E."/>
            <person name="Medina S."/>
            <person name="Paddock L."/>
            <person name="Mostad J."/>
        </authorList>
    </citation>
    <scope>NUCLEOTIDE SEQUENCE [LARGE SCALE GENOMIC DNA]</scope>
    <source>
        <strain evidence="1 2">DFI.9.73</strain>
    </source>
</reference>
<protein>
    <submittedName>
        <fullName evidence="1">YabP/YqfC family sporulation protein</fullName>
    </submittedName>
</protein>
<gene>
    <name evidence="1" type="ORF">NE695_06010</name>
</gene>
<keyword evidence="2" id="KW-1185">Reference proteome</keyword>
<dbReference type="Proteomes" id="UP001524473">
    <property type="component" value="Unassembled WGS sequence"/>
</dbReference>
<evidence type="ECO:0000313" key="2">
    <source>
        <dbReference type="Proteomes" id="UP001524473"/>
    </source>
</evidence>
<dbReference type="GeneID" id="90532742"/>